<reference evidence="4 5" key="1">
    <citation type="submission" date="2017-04" db="EMBL/GenBank/DDBJ databases">
        <authorList>
            <person name="Afonso C.L."/>
            <person name="Miller P.J."/>
            <person name="Scott M.A."/>
            <person name="Spackman E."/>
            <person name="Goraichik I."/>
            <person name="Dimitrov K.M."/>
            <person name="Suarez D.L."/>
            <person name="Swayne D.E."/>
        </authorList>
    </citation>
    <scope>NUCLEOTIDE SEQUENCE [LARGE SCALE GENOMIC DNA]</scope>
    <source>
        <strain evidence="4 5">A2P</strain>
    </source>
</reference>
<accession>A0A1X7EL54</accession>
<dbReference type="RefSeq" id="WP_085084390.1">
    <property type="nucleotide sequence ID" value="NZ_FXAK01000002.1"/>
</dbReference>
<dbReference type="STRING" id="286727.SAMN02982917_1832"/>
<dbReference type="PANTHER" id="PTHR11941:SF54">
    <property type="entry name" value="ENOYL-COA HYDRATASE, MITOCHONDRIAL"/>
    <property type="match status" value="1"/>
</dbReference>
<keyword evidence="2" id="KW-0456">Lyase</keyword>
<dbReference type="FunFam" id="3.90.226.10:FF:000009">
    <property type="entry name" value="Carnitinyl-CoA dehydratase"/>
    <property type="match status" value="1"/>
</dbReference>
<gene>
    <name evidence="4" type="ORF">SAMN02982917_1832</name>
</gene>
<dbReference type="Gene3D" id="1.10.12.10">
    <property type="entry name" value="Lyase 2-enoyl-coa Hydratase, Chain A, domain 2"/>
    <property type="match status" value="1"/>
</dbReference>
<evidence type="ECO:0000256" key="3">
    <source>
        <dbReference type="RuleBase" id="RU003707"/>
    </source>
</evidence>
<evidence type="ECO:0000313" key="4">
    <source>
        <dbReference type="EMBL" id="SMF35744.1"/>
    </source>
</evidence>
<dbReference type="PROSITE" id="PS00166">
    <property type="entry name" value="ENOYL_COA_HYDRATASE"/>
    <property type="match status" value="1"/>
</dbReference>
<dbReference type="GO" id="GO:0016836">
    <property type="term" value="F:hydro-lyase activity"/>
    <property type="evidence" value="ECO:0007669"/>
    <property type="project" value="UniProtKB-ARBA"/>
</dbReference>
<dbReference type="OrthoDB" id="9795613at2"/>
<dbReference type="FunFam" id="1.10.12.10:FF:000001">
    <property type="entry name" value="Probable enoyl-CoA hydratase, mitochondrial"/>
    <property type="match status" value="1"/>
</dbReference>
<organism evidence="4 5">
    <name type="scientific">Azospirillum oryzae</name>
    <dbReference type="NCBI Taxonomy" id="286727"/>
    <lineage>
        <taxon>Bacteria</taxon>
        <taxon>Pseudomonadati</taxon>
        <taxon>Pseudomonadota</taxon>
        <taxon>Alphaproteobacteria</taxon>
        <taxon>Rhodospirillales</taxon>
        <taxon>Azospirillaceae</taxon>
        <taxon>Azospirillum</taxon>
    </lineage>
</organism>
<dbReference type="AlphaFoldDB" id="A0A1X7EL54"/>
<dbReference type="EMBL" id="FXAK01000002">
    <property type="protein sequence ID" value="SMF35744.1"/>
    <property type="molecule type" value="Genomic_DNA"/>
</dbReference>
<dbReference type="InterPro" id="IPR014748">
    <property type="entry name" value="Enoyl-CoA_hydra_C"/>
</dbReference>
<comment type="similarity">
    <text evidence="1 3">Belongs to the enoyl-CoA hydratase/isomerase family.</text>
</comment>
<dbReference type="Proteomes" id="UP000192936">
    <property type="component" value="Unassembled WGS sequence"/>
</dbReference>
<dbReference type="GO" id="GO:0006635">
    <property type="term" value="P:fatty acid beta-oxidation"/>
    <property type="evidence" value="ECO:0007669"/>
    <property type="project" value="TreeGrafter"/>
</dbReference>
<evidence type="ECO:0000256" key="2">
    <source>
        <dbReference type="ARBA" id="ARBA00023239"/>
    </source>
</evidence>
<dbReference type="PANTHER" id="PTHR11941">
    <property type="entry name" value="ENOYL-COA HYDRATASE-RELATED"/>
    <property type="match status" value="1"/>
</dbReference>
<dbReference type="InterPro" id="IPR029045">
    <property type="entry name" value="ClpP/crotonase-like_dom_sf"/>
</dbReference>
<dbReference type="CDD" id="cd06558">
    <property type="entry name" value="crotonase-like"/>
    <property type="match status" value="1"/>
</dbReference>
<dbReference type="SUPFAM" id="SSF52096">
    <property type="entry name" value="ClpP/crotonase"/>
    <property type="match status" value="1"/>
</dbReference>
<sequence>MGAEQTLTSEDAVTIERKGAVAIVTLNRPDAINALNDALRAGLTRAFRDAETDPEIRVVLLRAAGDRGFCVGADIKEFRAPASLVAARRGDSERAYIDAIGRTTKPTIAAIHGFCLGGGFEIALACDVRIACDDAVFGLPELNLALIPGSGGTQRLPRLIGVGRALDLMLTGRRFAAAEALQLGVVTRLAPSRDALFEQALALAEDIAGKSPTAAAYLKEAVLSGADLDLRDGLILERNLFTLLMSTEDRLQAAAAFREKRKPVFTGQ</sequence>
<name>A0A1X7EL54_9PROT</name>
<dbReference type="InterPro" id="IPR001753">
    <property type="entry name" value="Enoyl-CoA_hydra/iso"/>
</dbReference>
<dbReference type="Gene3D" id="3.90.226.10">
    <property type="entry name" value="2-enoyl-CoA Hydratase, Chain A, domain 1"/>
    <property type="match status" value="1"/>
</dbReference>
<dbReference type="InterPro" id="IPR018376">
    <property type="entry name" value="Enoyl-CoA_hyd/isom_CS"/>
</dbReference>
<proteinExistence type="inferred from homology"/>
<evidence type="ECO:0000313" key="5">
    <source>
        <dbReference type="Proteomes" id="UP000192936"/>
    </source>
</evidence>
<protein>
    <submittedName>
        <fullName evidence="4">Short chain enoyl-CoA hydratase</fullName>
    </submittedName>
</protein>
<dbReference type="Pfam" id="PF00378">
    <property type="entry name" value="ECH_1"/>
    <property type="match status" value="1"/>
</dbReference>
<evidence type="ECO:0000256" key="1">
    <source>
        <dbReference type="ARBA" id="ARBA00005254"/>
    </source>
</evidence>